<keyword evidence="3" id="KW-1185">Reference proteome</keyword>
<reference evidence="3" key="1">
    <citation type="submission" date="2024-06" db="EMBL/GenBank/DDBJ databases">
        <title>Multi-omics analyses provide insights into the biosynthesis of the anticancer antibiotic pleurotin in Hohenbuehelia grisea.</title>
        <authorList>
            <person name="Weaver J.A."/>
            <person name="Alberti F."/>
        </authorList>
    </citation>
    <scope>NUCLEOTIDE SEQUENCE [LARGE SCALE GENOMIC DNA]</scope>
    <source>
        <strain evidence="3">T-177</strain>
    </source>
</reference>
<gene>
    <name evidence="2" type="ORF">HGRIS_008202</name>
</gene>
<name>A0ABR3J7F8_9AGAR</name>
<feature type="compositionally biased region" description="Low complexity" evidence="1">
    <location>
        <begin position="452"/>
        <end position="461"/>
    </location>
</feature>
<proteinExistence type="predicted"/>
<dbReference type="EMBL" id="JASNQZ010000011">
    <property type="protein sequence ID" value="KAL0951517.1"/>
    <property type="molecule type" value="Genomic_DNA"/>
</dbReference>
<feature type="compositionally biased region" description="Polar residues" evidence="1">
    <location>
        <begin position="596"/>
        <end position="613"/>
    </location>
</feature>
<feature type="compositionally biased region" description="Pro residues" evidence="1">
    <location>
        <begin position="462"/>
        <end position="495"/>
    </location>
</feature>
<organism evidence="2 3">
    <name type="scientific">Hohenbuehelia grisea</name>
    <dbReference type="NCBI Taxonomy" id="104357"/>
    <lineage>
        <taxon>Eukaryota</taxon>
        <taxon>Fungi</taxon>
        <taxon>Dikarya</taxon>
        <taxon>Basidiomycota</taxon>
        <taxon>Agaricomycotina</taxon>
        <taxon>Agaricomycetes</taxon>
        <taxon>Agaricomycetidae</taxon>
        <taxon>Agaricales</taxon>
        <taxon>Pleurotineae</taxon>
        <taxon>Pleurotaceae</taxon>
        <taxon>Hohenbuehelia</taxon>
    </lineage>
</organism>
<feature type="region of interest" description="Disordered" evidence="1">
    <location>
        <begin position="594"/>
        <end position="641"/>
    </location>
</feature>
<feature type="region of interest" description="Disordered" evidence="1">
    <location>
        <begin position="446"/>
        <end position="501"/>
    </location>
</feature>
<feature type="region of interest" description="Disordered" evidence="1">
    <location>
        <begin position="359"/>
        <end position="434"/>
    </location>
</feature>
<accession>A0ABR3J7F8</accession>
<feature type="compositionally biased region" description="Basic and acidic residues" evidence="1">
    <location>
        <begin position="380"/>
        <end position="390"/>
    </location>
</feature>
<evidence type="ECO:0000313" key="2">
    <source>
        <dbReference type="EMBL" id="KAL0951517.1"/>
    </source>
</evidence>
<evidence type="ECO:0000313" key="3">
    <source>
        <dbReference type="Proteomes" id="UP001556367"/>
    </source>
</evidence>
<feature type="compositionally biased region" description="Low complexity" evidence="1">
    <location>
        <begin position="614"/>
        <end position="623"/>
    </location>
</feature>
<feature type="compositionally biased region" description="Pro residues" evidence="1">
    <location>
        <begin position="266"/>
        <end position="275"/>
    </location>
</feature>
<feature type="region of interest" description="Disordered" evidence="1">
    <location>
        <begin position="516"/>
        <end position="551"/>
    </location>
</feature>
<feature type="compositionally biased region" description="Pro residues" evidence="1">
    <location>
        <begin position="525"/>
        <end position="539"/>
    </location>
</feature>
<feature type="compositionally biased region" description="Pro residues" evidence="1">
    <location>
        <begin position="418"/>
        <end position="427"/>
    </location>
</feature>
<protein>
    <submittedName>
        <fullName evidence="2">Uncharacterized protein</fullName>
    </submittedName>
</protein>
<feature type="region of interest" description="Disordered" evidence="1">
    <location>
        <begin position="261"/>
        <end position="285"/>
    </location>
</feature>
<comment type="caution">
    <text evidence="2">The sequence shown here is derived from an EMBL/GenBank/DDBJ whole genome shotgun (WGS) entry which is preliminary data.</text>
</comment>
<sequence>MTRPTLPTGNKPGWDTEDAEIVESLKSIPESFAVLQSLRHSREFWLSVFPKFSSKGKGKAADVVPPPHTPYFRGRCDLEIGPLIFPDTAIYEVHYLPVYSPTDQRPSAPYSSVYTPYGQQAAQPTPAVASSPLLSSLSSLTHITPNLINKVNSAAATNPTLANLLQLAANGGASGDQLKTLGLLIQSLASTDMASGSSAPSTAQAQPAPSPQIPLKEFDFVLEFQDIPHERFLFPRSPVVCERLADSDARSYSSDVTITFGVPFEKPAPPPPPDGTTPGADTTKGVTPSQVVALRIHKASPAVWDTLSRWTGDAEKMKSNREILDKIKEPERVYLAHRLSEGPLLSLLQAAAAPTFTMKSIDPAKGGATKPRRRPAKPKQATDKDKEKEKTPRHKAQAPSVTIVPAKNVPQASYSPAAPAPAPPPSSSNPHSVMSIMSLTSPTVPTTILSLAPPTRTQAPSAPTPTPPTYTAPVYTPPVYTPPTYTPPPTHPPPQQQTYTHPTAGVLSLAPNTILSLAPPGHVAHPPPSHRPSPAAPPPAKKKRTTQPKAPVMRVLSCHSCGQTDVPLVLGGRFCRPCVDNGKADLEIPQLKFPAHSSSSSTQPYLTLTPQHISKTAASKLPPAKTPPAPSNPSGSTPKPT</sequence>
<evidence type="ECO:0000256" key="1">
    <source>
        <dbReference type="SAM" id="MobiDB-lite"/>
    </source>
</evidence>
<dbReference type="Proteomes" id="UP001556367">
    <property type="component" value="Unassembled WGS sequence"/>
</dbReference>